<dbReference type="GO" id="GO:0046872">
    <property type="term" value="F:metal ion binding"/>
    <property type="evidence" value="ECO:0007669"/>
    <property type="project" value="UniProtKB-KW"/>
</dbReference>
<evidence type="ECO:0000313" key="7">
    <source>
        <dbReference type="Proteomes" id="UP000318093"/>
    </source>
</evidence>
<evidence type="ECO:0000256" key="4">
    <source>
        <dbReference type="PROSITE-ProRule" id="PRU00433"/>
    </source>
</evidence>
<dbReference type="Gene3D" id="1.10.760.10">
    <property type="entry name" value="Cytochrome c-like domain"/>
    <property type="match status" value="1"/>
</dbReference>
<evidence type="ECO:0000313" key="6">
    <source>
        <dbReference type="EMBL" id="TMI80439.1"/>
    </source>
</evidence>
<dbReference type="Proteomes" id="UP000318093">
    <property type="component" value="Unassembled WGS sequence"/>
</dbReference>
<accession>A0A537JA52</accession>
<gene>
    <name evidence="6" type="ORF">E6H03_08375</name>
</gene>
<dbReference type="InterPro" id="IPR009056">
    <property type="entry name" value="Cyt_c-like_dom"/>
</dbReference>
<evidence type="ECO:0000259" key="5">
    <source>
        <dbReference type="PROSITE" id="PS51007"/>
    </source>
</evidence>
<keyword evidence="3 4" id="KW-0408">Iron</keyword>
<dbReference type="AlphaFoldDB" id="A0A537JA52"/>
<reference evidence="6 7" key="1">
    <citation type="journal article" date="2019" name="Nat. Microbiol.">
        <title>Mediterranean grassland soil C-N compound turnover is dependent on rainfall and depth, and is mediated by genomically divergent microorganisms.</title>
        <authorList>
            <person name="Diamond S."/>
            <person name="Andeer P.F."/>
            <person name="Li Z."/>
            <person name="Crits-Christoph A."/>
            <person name="Burstein D."/>
            <person name="Anantharaman K."/>
            <person name="Lane K.R."/>
            <person name="Thomas B.C."/>
            <person name="Pan C."/>
            <person name="Northen T.R."/>
            <person name="Banfield J.F."/>
        </authorList>
    </citation>
    <scope>NUCLEOTIDE SEQUENCE [LARGE SCALE GENOMIC DNA]</scope>
    <source>
        <strain evidence="6">NP_6</strain>
    </source>
</reference>
<dbReference type="GO" id="GO:0009055">
    <property type="term" value="F:electron transfer activity"/>
    <property type="evidence" value="ECO:0007669"/>
    <property type="project" value="InterPro"/>
</dbReference>
<dbReference type="GO" id="GO:0020037">
    <property type="term" value="F:heme binding"/>
    <property type="evidence" value="ECO:0007669"/>
    <property type="project" value="InterPro"/>
</dbReference>
<dbReference type="GO" id="GO:0004130">
    <property type="term" value="F:cytochrome-c peroxidase activity"/>
    <property type="evidence" value="ECO:0007669"/>
    <property type="project" value="TreeGrafter"/>
</dbReference>
<dbReference type="PANTHER" id="PTHR30600:SF4">
    <property type="entry name" value="CYTOCHROME C DOMAIN-CONTAINING PROTEIN"/>
    <property type="match status" value="1"/>
</dbReference>
<dbReference type="SUPFAM" id="SSF46626">
    <property type="entry name" value="Cytochrome c"/>
    <property type="match status" value="1"/>
</dbReference>
<organism evidence="6 7">
    <name type="scientific">Candidatus Segetimicrobium genomatis</name>
    <dbReference type="NCBI Taxonomy" id="2569760"/>
    <lineage>
        <taxon>Bacteria</taxon>
        <taxon>Bacillati</taxon>
        <taxon>Candidatus Sysuimicrobiota</taxon>
        <taxon>Candidatus Sysuimicrobiia</taxon>
        <taxon>Candidatus Sysuimicrobiales</taxon>
        <taxon>Candidatus Segetimicrobiaceae</taxon>
        <taxon>Candidatus Segetimicrobium</taxon>
    </lineage>
</organism>
<dbReference type="InterPro" id="IPR010538">
    <property type="entry name" value="DHOR"/>
</dbReference>
<dbReference type="EMBL" id="VBAN01000260">
    <property type="protein sequence ID" value="TMI80439.1"/>
    <property type="molecule type" value="Genomic_DNA"/>
</dbReference>
<comment type="caution">
    <text evidence="6">The sequence shown here is derived from an EMBL/GenBank/DDBJ whole genome shotgun (WGS) entry which is preliminary data.</text>
</comment>
<evidence type="ECO:0000256" key="2">
    <source>
        <dbReference type="ARBA" id="ARBA00022723"/>
    </source>
</evidence>
<evidence type="ECO:0000256" key="3">
    <source>
        <dbReference type="ARBA" id="ARBA00023004"/>
    </source>
</evidence>
<dbReference type="InterPro" id="IPR036909">
    <property type="entry name" value="Cyt_c-like_dom_sf"/>
</dbReference>
<feature type="domain" description="Cytochrome c" evidence="5">
    <location>
        <begin position="101"/>
        <end position="256"/>
    </location>
</feature>
<keyword evidence="2 4" id="KW-0479">Metal-binding</keyword>
<evidence type="ECO:0000256" key="1">
    <source>
        <dbReference type="ARBA" id="ARBA00022617"/>
    </source>
</evidence>
<protein>
    <recommendedName>
        <fullName evidence="5">Cytochrome c domain-containing protein</fullName>
    </recommendedName>
</protein>
<keyword evidence="1 4" id="KW-0349">Heme</keyword>
<dbReference type="PANTHER" id="PTHR30600">
    <property type="entry name" value="CYTOCHROME C PEROXIDASE-RELATED"/>
    <property type="match status" value="1"/>
</dbReference>
<feature type="non-terminal residue" evidence="6">
    <location>
        <position position="1"/>
    </location>
</feature>
<name>A0A537JA52_9BACT</name>
<sequence>GKIHGQALYVPVVEAPGETRIGRFGWKDQHASLLSFAADAYVNEMGITSRLQPDEVTAICNTVSEPNNTPEADGLEDIDHFTRFMRATKAPPRDAVLAETASAMRGSQIFDAIGCAICHVRTLATAPAGTKINGGTFTVPAALGGKAFHPFSDFLLHNVGTGDGIVQSFQEHYGRRAYRTGWRNLSGAEFYNTADKIRTAPLWGVRMQPRLMHDGLSLTFRDAILRHRREANDVTLRFESLSSGQQEELFQFLRSL</sequence>
<dbReference type="Pfam" id="PF06537">
    <property type="entry name" value="DHOR"/>
    <property type="match status" value="1"/>
</dbReference>
<proteinExistence type="predicted"/>
<dbReference type="InterPro" id="IPR051395">
    <property type="entry name" value="Cytochrome_c_Peroxidase/MauG"/>
</dbReference>
<dbReference type="PROSITE" id="PS51007">
    <property type="entry name" value="CYTC"/>
    <property type="match status" value="1"/>
</dbReference>